<dbReference type="InterPro" id="IPR051476">
    <property type="entry name" value="Bac_ResReg_Asp_Phosphatase"/>
</dbReference>
<evidence type="ECO:0000256" key="1">
    <source>
        <dbReference type="ARBA" id="ARBA00004496"/>
    </source>
</evidence>
<evidence type="ECO:0000256" key="5">
    <source>
        <dbReference type="ARBA" id="ARBA00038253"/>
    </source>
</evidence>
<evidence type="ECO:0000256" key="2">
    <source>
        <dbReference type="ARBA" id="ARBA00022490"/>
    </source>
</evidence>
<dbReference type="InterPro" id="IPR011990">
    <property type="entry name" value="TPR-like_helical_dom_sf"/>
</dbReference>
<keyword evidence="3" id="KW-0677">Repeat</keyword>
<evidence type="ECO:0000256" key="4">
    <source>
        <dbReference type="ARBA" id="ARBA00022803"/>
    </source>
</evidence>
<evidence type="ECO:0000256" key="6">
    <source>
        <dbReference type="SAM" id="Phobius"/>
    </source>
</evidence>
<feature type="transmembrane region" description="Helical" evidence="6">
    <location>
        <begin position="380"/>
        <end position="399"/>
    </location>
</feature>
<keyword evidence="2" id="KW-0963">Cytoplasm</keyword>
<keyword evidence="6" id="KW-1133">Transmembrane helix</keyword>
<dbReference type="SMART" id="SM00421">
    <property type="entry name" value="HTH_LUXR"/>
    <property type="match status" value="1"/>
</dbReference>
<evidence type="ECO:0000259" key="7">
    <source>
        <dbReference type="SMART" id="SM00421"/>
    </source>
</evidence>
<keyword evidence="4" id="KW-0802">TPR repeat</keyword>
<organism evidence="8">
    <name type="scientific">uncultured Dysgonomonas sp</name>
    <dbReference type="NCBI Taxonomy" id="206096"/>
    <lineage>
        <taxon>Bacteria</taxon>
        <taxon>Pseudomonadati</taxon>
        <taxon>Bacteroidota</taxon>
        <taxon>Bacteroidia</taxon>
        <taxon>Bacteroidales</taxon>
        <taxon>Dysgonomonadaceae</taxon>
        <taxon>Dysgonomonas</taxon>
        <taxon>environmental samples</taxon>
    </lineage>
</organism>
<dbReference type="SMART" id="SM00028">
    <property type="entry name" value="TPR"/>
    <property type="match status" value="5"/>
</dbReference>
<dbReference type="GO" id="GO:0005737">
    <property type="term" value="C:cytoplasm"/>
    <property type="evidence" value="ECO:0007669"/>
    <property type="project" value="UniProtKB-SubCell"/>
</dbReference>
<dbReference type="InterPro" id="IPR000792">
    <property type="entry name" value="Tscrpt_reg_LuxR_C"/>
</dbReference>
<name>A0A212JRN7_9BACT</name>
<dbReference type="PANTHER" id="PTHR46630:SF1">
    <property type="entry name" value="TETRATRICOPEPTIDE REPEAT PROTEIN 29"/>
    <property type="match status" value="1"/>
</dbReference>
<dbReference type="PANTHER" id="PTHR46630">
    <property type="entry name" value="TETRATRICOPEPTIDE REPEAT PROTEIN 29"/>
    <property type="match status" value="1"/>
</dbReference>
<dbReference type="InterPro" id="IPR016032">
    <property type="entry name" value="Sig_transdc_resp-reg_C-effctor"/>
</dbReference>
<sequence length="565" mass="65856">MKSFSTIILQMSEIMYRNIGVIFMLCAAFLSCNPNEKTEETLSRAEVLLEQNPKGALQILNNEIDPKDLDKELYNKYILLHIQAKDKTLEDITNDTIIFETKKYYEDKGDMENTAIASLYSGYVLAVRGDTQMAMSTYLNAETYAKESDNNALKGLIEVYIGDLYQDQLLNDEAIIKYRQAILHFNKAGNYKNEIIAYDKIGSNLLTKGDMDSSFYYYNKGLSLAKEHNDSIEQAFIIRNMGFALGSIGKRDQARAYFRHSIPYLNDNEEVARNYLNIAYSFDDEQNKDSTLFYINKSLTLIEGYDNHPLKLIIYQLLAKTAEKDKNYQQALSDYKEYTALLKKMLKDTNNHIALDVQKKYDIELLQNENNRLLIQRQTAFLIILLMFIFILAMSFVFYRKRIKDRAALAVAQEKIFQMQEMANNIDEKENSFRKVLFQHFDIFKKVALLKTELKGEEKKHGQKLLKKVNEIVYNQENLDWNKLFDIMNQLYKGVPDTIRKKYPQLDEIEIRICCLEYAGLSNNEIAIILEFSINTIQMKKSVIRKKLEIEGYGNIVEFFHKNLN</sequence>
<dbReference type="EMBL" id="FLUM01000003">
    <property type="protein sequence ID" value="SBW02093.1"/>
    <property type="molecule type" value="Genomic_DNA"/>
</dbReference>
<keyword evidence="6" id="KW-0812">Transmembrane</keyword>
<dbReference type="PROSITE" id="PS51257">
    <property type="entry name" value="PROKAR_LIPOPROTEIN"/>
    <property type="match status" value="1"/>
</dbReference>
<dbReference type="SUPFAM" id="SSF48452">
    <property type="entry name" value="TPR-like"/>
    <property type="match status" value="2"/>
</dbReference>
<dbReference type="InterPro" id="IPR019734">
    <property type="entry name" value="TPR_rpt"/>
</dbReference>
<evidence type="ECO:0000313" key="8">
    <source>
        <dbReference type="EMBL" id="SBW02093.1"/>
    </source>
</evidence>
<dbReference type="Gene3D" id="1.25.40.10">
    <property type="entry name" value="Tetratricopeptide repeat domain"/>
    <property type="match status" value="1"/>
</dbReference>
<feature type="domain" description="HTH luxR-type" evidence="7">
    <location>
        <begin position="503"/>
        <end position="560"/>
    </location>
</feature>
<proteinExistence type="inferred from homology"/>
<accession>A0A212JRN7</accession>
<protein>
    <recommendedName>
        <fullName evidence="7">HTH luxR-type domain-containing protein</fullName>
    </recommendedName>
</protein>
<dbReference type="AlphaFoldDB" id="A0A212JRN7"/>
<reference evidence="8" key="1">
    <citation type="submission" date="2016-04" db="EMBL/GenBank/DDBJ databases">
        <authorList>
            <person name="Evans L.H."/>
            <person name="Alamgir A."/>
            <person name="Owens N."/>
            <person name="Weber N.D."/>
            <person name="Virtaneva K."/>
            <person name="Barbian K."/>
            <person name="Babar A."/>
            <person name="Rosenke K."/>
        </authorList>
    </citation>
    <scope>NUCLEOTIDE SEQUENCE</scope>
    <source>
        <strain evidence="8">86-1</strain>
    </source>
</reference>
<keyword evidence="6" id="KW-0472">Membrane</keyword>
<comment type="similarity">
    <text evidence="5">Belongs to the Rap family.</text>
</comment>
<gene>
    <name evidence="8" type="ORF">KL86DYS1_30185</name>
</gene>
<dbReference type="GO" id="GO:0006355">
    <property type="term" value="P:regulation of DNA-templated transcription"/>
    <property type="evidence" value="ECO:0007669"/>
    <property type="project" value="InterPro"/>
</dbReference>
<dbReference type="GO" id="GO:0003677">
    <property type="term" value="F:DNA binding"/>
    <property type="evidence" value="ECO:0007669"/>
    <property type="project" value="InterPro"/>
</dbReference>
<evidence type="ECO:0000256" key="3">
    <source>
        <dbReference type="ARBA" id="ARBA00022737"/>
    </source>
</evidence>
<dbReference type="SUPFAM" id="SSF46894">
    <property type="entry name" value="C-terminal effector domain of the bipartite response regulators"/>
    <property type="match status" value="1"/>
</dbReference>
<comment type="subcellular location">
    <subcellularLocation>
        <location evidence="1">Cytoplasm</location>
    </subcellularLocation>
</comment>